<evidence type="ECO:0000313" key="2">
    <source>
        <dbReference type="Proteomes" id="UP001163603"/>
    </source>
</evidence>
<name>A0ACC0Y0Z0_9ROSI</name>
<organism evidence="1 2">
    <name type="scientific">Pistacia integerrima</name>
    <dbReference type="NCBI Taxonomy" id="434235"/>
    <lineage>
        <taxon>Eukaryota</taxon>
        <taxon>Viridiplantae</taxon>
        <taxon>Streptophyta</taxon>
        <taxon>Embryophyta</taxon>
        <taxon>Tracheophyta</taxon>
        <taxon>Spermatophyta</taxon>
        <taxon>Magnoliopsida</taxon>
        <taxon>eudicotyledons</taxon>
        <taxon>Gunneridae</taxon>
        <taxon>Pentapetalae</taxon>
        <taxon>rosids</taxon>
        <taxon>malvids</taxon>
        <taxon>Sapindales</taxon>
        <taxon>Anacardiaceae</taxon>
        <taxon>Pistacia</taxon>
    </lineage>
</organism>
<sequence length="164" mass="19692">MKMTLLNDPDHVKIKIKKDSWNFGKASDQMLKNKERIDIEKNENYILEELPLLPRSSNCYIYRVPQRLRQENEKAYAPQVVSIDPFHHGKQHLKSMEKEKQRYLKEFLEWTGAKLEDLLNLITEKEQQLRSCYAEEIEFDREEFVEMILVDATFIIEVLLRSQF</sequence>
<reference evidence="2" key="1">
    <citation type="journal article" date="2023" name="G3 (Bethesda)">
        <title>Genome assembly and association tests identify interacting loci associated with vigor, precocity, and sex in interspecific pistachio rootstocks.</title>
        <authorList>
            <person name="Palmer W."/>
            <person name="Jacygrad E."/>
            <person name="Sagayaradj S."/>
            <person name="Cavanaugh K."/>
            <person name="Han R."/>
            <person name="Bertier L."/>
            <person name="Beede B."/>
            <person name="Kafkas S."/>
            <person name="Golino D."/>
            <person name="Preece J."/>
            <person name="Michelmore R."/>
        </authorList>
    </citation>
    <scope>NUCLEOTIDE SEQUENCE [LARGE SCALE GENOMIC DNA]</scope>
</reference>
<dbReference type="EMBL" id="CM047744">
    <property type="protein sequence ID" value="KAJ0028041.1"/>
    <property type="molecule type" value="Genomic_DNA"/>
</dbReference>
<keyword evidence="2" id="KW-1185">Reference proteome</keyword>
<accession>A0ACC0Y0Z0</accession>
<evidence type="ECO:0000313" key="1">
    <source>
        <dbReference type="EMBL" id="KAJ0028041.1"/>
    </source>
</evidence>
<proteinExistence type="predicted"/>
<protein>
    <submittedName>
        <fullName evidence="1">Uncharacterized protein</fullName>
    </submittedName>
</protein>
<comment type="caution">
    <text evidence="1">The sequence shown here is derived from an EMBL/GenBank/DDBJ whole genome shotgun (WGS) entry which is preliminary data.</text>
</comment>
<gene>
    <name evidence="1" type="ORF">Pint_36139</name>
</gene>
<dbReference type="Proteomes" id="UP001163603">
    <property type="component" value="Chromosome 9"/>
</dbReference>